<dbReference type="RefSeq" id="WP_330195901.1">
    <property type="nucleotide sequence ID" value="NZ_JAZDRO010000002.1"/>
</dbReference>
<protein>
    <recommendedName>
        <fullName evidence="3">Cupin domain-containing protein</fullName>
    </recommendedName>
</protein>
<evidence type="ECO:0000313" key="2">
    <source>
        <dbReference type="Proteomes" id="UP001310692"/>
    </source>
</evidence>
<gene>
    <name evidence="1" type="ORF">V0U35_06670</name>
</gene>
<proteinExistence type="predicted"/>
<dbReference type="Proteomes" id="UP001310692">
    <property type="component" value="Unassembled WGS sequence"/>
</dbReference>
<organism evidence="1 2">
    <name type="scientific">Hyphobacterium marinum</name>
    <dbReference type="NCBI Taxonomy" id="3116574"/>
    <lineage>
        <taxon>Bacteria</taxon>
        <taxon>Pseudomonadati</taxon>
        <taxon>Pseudomonadota</taxon>
        <taxon>Alphaproteobacteria</taxon>
        <taxon>Maricaulales</taxon>
        <taxon>Maricaulaceae</taxon>
        <taxon>Hyphobacterium</taxon>
    </lineage>
</organism>
<comment type="caution">
    <text evidence="1">The sequence shown here is derived from an EMBL/GenBank/DDBJ whole genome shotgun (WGS) entry which is preliminary data.</text>
</comment>
<evidence type="ECO:0000313" key="1">
    <source>
        <dbReference type="EMBL" id="MEE2566360.1"/>
    </source>
</evidence>
<evidence type="ECO:0008006" key="3">
    <source>
        <dbReference type="Google" id="ProtNLM"/>
    </source>
</evidence>
<accession>A0ABU7LXV0</accession>
<dbReference type="EMBL" id="JAZDRO010000002">
    <property type="protein sequence ID" value="MEE2566360.1"/>
    <property type="molecule type" value="Genomic_DNA"/>
</dbReference>
<keyword evidence="2" id="KW-1185">Reference proteome</keyword>
<name>A0ABU7LXV0_9PROT</name>
<sequence>MDVRIEAGNAYFIPTGHAHEFWLPEDADHDATGFLFMFGDGA</sequence>
<reference evidence="1 2" key="1">
    <citation type="submission" date="2024-01" db="EMBL/GenBank/DDBJ databases">
        <title>Hyphobacterium bacterium isolated from marine sediment.</title>
        <authorList>
            <person name="Zhao S."/>
        </authorList>
    </citation>
    <scope>NUCLEOTIDE SEQUENCE [LARGE SCALE GENOMIC DNA]</scope>
    <source>
        <strain evidence="1 2">Y60-23</strain>
    </source>
</reference>